<dbReference type="PANTHER" id="PTHR12697:SF5">
    <property type="entry name" value="DEOXYHYPUSINE HYDROXYLASE"/>
    <property type="match status" value="1"/>
</dbReference>
<dbReference type="InterPro" id="IPR011989">
    <property type="entry name" value="ARM-like"/>
</dbReference>
<evidence type="ECO:0000256" key="1">
    <source>
        <dbReference type="SAM" id="MobiDB-lite"/>
    </source>
</evidence>
<dbReference type="EMBL" id="CP111024">
    <property type="protein sequence ID" value="WAR23361.1"/>
    <property type="molecule type" value="Genomic_DNA"/>
</dbReference>
<dbReference type="SMART" id="SM00567">
    <property type="entry name" value="EZ_HEAT"/>
    <property type="match status" value="4"/>
</dbReference>
<dbReference type="PANTHER" id="PTHR12697">
    <property type="entry name" value="PBS LYASE HEAT-LIKE PROTEIN"/>
    <property type="match status" value="1"/>
</dbReference>
<feature type="region of interest" description="Disordered" evidence="1">
    <location>
        <begin position="97"/>
        <end position="118"/>
    </location>
</feature>
<dbReference type="InterPro" id="IPR016024">
    <property type="entry name" value="ARM-type_fold"/>
</dbReference>
<accession>A0ABY7FRM1</accession>
<dbReference type="InterPro" id="IPR004155">
    <property type="entry name" value="PBS_lyase_HEAT"/>
</dbReference>
<dbReference type="Pfam" id="PF13646">
    <property type="entry name" value="HEAT_2"/>
    <property type="match status" value="1"/>
</dbReference>
<organism evidence="2 3">
    <name type="scientific">Mya arenaria</name>
    <name type="common">Soft-shell clam</name>
    <dbReference type="NCBI Taxonomy" id="6604"/>
    <lineage>
        <taxon>Eukaryota</taxon>
        <taxon>Metazoa</taxon>
        <taxon>Spiralia</taxon>
        <taxon>Lophotrochozoa</taxon>
        <taxon>Mollusca</taxon>
        <taxon>Bivalvia</taxon>
        <taxon>Autobranchia</taxon>
        <taxon>Heteroconchia</taxon>
        <taxon>Euheterodonta</taxon>
        <taxon>Imparidentia</taxon>
        <taxon>Neoheterodontei</taxon>
        <taxon>Myida</taxon>
        <taxon>Myoidea</taxon>
        <taxon>Myidae</taxon>
        <taxon>Mya</taxon>
    </lineage>
</organism>
<gene>
    <name evidence="2" type="ORF">MAR_037030</name>
</gene>
<dbReference type="Proteomes" id="UP001164746">
    <property type="component" value="Chromosome 13"/>
</dbReference>
<dbReference type="Gene3D" id="1.25.10.10">
    <property type="entry name" value="Leucine-rich Repeat Variant"/>
    <property type="match status" value="1"/>
</dbReference>
<name>A0ABY7FRM1_MYAAR</name>
<proteinExistence type="predicted"/>
<protein>
    <submittedName>
        <fullName evidence="2">DOHH-like protein</fullName>
    </submittedName>
</protein>
<evidence type="ECO:0000313" key="3">
    <source>
        <dbReference type="Proteomes" id="UP001164746"/>
    </source>
</evidence>
<evidence type="ECO:0000313" key="2">
    <source>
        <dbReference type="EMBL" id="WAR23361.1"/>
    </source>
</evidence>
<sequence>MTSVDKEDIGKVLNDQSRPLKERFRALFTLRNLGGKDSIDMIAQSFQDGEALGAIGSSDVMHILEKYSADPVTEVAETCQLAIARLKWLQNSQNEKDNLSENPYLSVDPAPPETRDSDTQHLTTTLLDENLPLFERYRALFSLRNMGTTESVVALAKGLKCKSALFRHEIAYVLGQVQHDACIKQLTENLKDPEENPMVRHECAEALGSIATDECMKILHEYLKDKERVVKESCEVALDMCEYEKSTDFQYADTMAKLKQGENLMTAGD</sequence>
<dbReference type="SUPFAM" id="SSF48371">
    <property type="entry name" value="ARM repeat"/>
    <property type="match status" value="1"/>
</dbReference>
<keyword evidence="3" id="KW-1185">Reference proteome</keyword>
<reference evidence="2" key="1">
    <citation type="submission" date="2022-11" db="EMBL/GenBank/DDBJ databases">
        <title>Centuries of genome instability and evolution in soft-shell clam transmissible cancer (bioRxiv).</title>
        <authorList>
            <person name="Hart S.F.M."/>
            <person name="Yonemitsu M.A."/>
            <person name="Giersch R.M."/>
            <person name="Beal B.F."/>
            <person name="Arriagada G."/>
            <person name="Davis B.W."/>
            <person name="Ostrander E.A."/>
            <person name="Goff S.P."/>
            <person name="Metzger M.J."/>
        </authorList>
    </citation>
    <scope>NUCLEOTIDE SEQUENCE</scope>
    <source>
        <strain evidence="2">MELC-2E11</strain>
        <tissue evidence="2">Siphon/mantle</tissue>
    </source>
</reference>